<dbReference type="InterPro" id="IPR013149">
    <property type="entry name" value="ADH-like_C"/>
</dbReference>
<feature type="domain" description="Enoyl reductase (ER)" evidence="2">
    <location>
        <begin position="10"/>
        <end position="314"/>
    </location>
</feature>
<dbReference type="SUPFAM" id="SSF51735">
    <property type="entry name" value="NAD(P)-binding Rossmann-fold domains"/>
    <property type="match status" value="1"/>
</dbReference>
<dbReference type="AlphaFoldDB" id="A0A226WV25"/>
<dbReference type="eggNOG" id="COG0604">
    <property type="taxonomic scope" value="Bacteria"/>
</dbReference>
<keyword evidence="1" id="KW-0521">NADP</keyword>
<reference evidence="4" key="1">
    <citation type="submission" date="2017-01" db="EMBL/GenBank/DDBJ databases">
        <title>Genome Analysis of Deinococcus marmoris KOPRI26562.</title>
        <authorList>
            <person name="Kim J.H."/>
            <person name="Oh H.-M."/>
        </authorList>
    </citation>
    <scope>NUCLEOTIDE SEQUENCE [LARGE SCALE GENOMIC DNA]</scope>
    <source>
        <strain evidence="4">PAMC 26633</strain>
    </source>
</reference>
<name>A0A226WV25_CABSO</name>
<dbReference type="CDD" id="cd05289">
    <property type="entry name" value="MDR_like_2"/>
    <property type="match status" value="1"/>
</dbReference>
<proteinExistence type="predicted"/>
<accession>A0A226WV25</accession>
<dbReference type="EMBL" id="MTHB01000198">
    <property type="protein sequence ID" value="OXC74953.1"/>
    <property type="molecule type" value="Genomic_DNA"/>
</dbReference>
<comment type="caution">
    <text evidence="3">The sequence shown here is derived from an EMBL/GenBank/DDBJ whole genome shotgun (WGS) entry which is preliminary data.</text>
</comment>
<dbReference type="Gene3D" id="3.90.180.10">
    <property type="entry name" value="Medium-chain alcohol dehydrogenases, catalytic domain"/>
    <property type="match status" value="1"/>
</dbReference>
<dbReference type="InterPro" id="IPR011032">
    <property type="entry name" value="GroES-like_sf"/>
</dbReference>
<evidence type="ECO:0000313" key="3">
    <source>
        <dbReference type="EMBL" id="OXC74953.1"/>
    </source>
</evidence>
<dbReference type="PANTHER" id="PTHR44154:SF1">
    <property type="entry name" value="QUINONE OXIDOREDUCTASE"/>
    <property type="match status" value="1"/>
</dbReference>
<dbReference type="PANTHER" id="PTHR44154">
    <property type="entry name" value="QUINONE OXIDOREDUCTASE"/>
    <property type="match status" value="1"/>
</dbReference>
<dbReference type="InterPro" id="IPR013154">
    <property type="entry name" value="ADH-like_N"/>
</dbReference>
<dbReference type="InterPro" id="IPR020843">
    <property type="entry name" value="ER"/>
</dbReference>
<evidence type="ECO:0000256" key="1">
    <source>
        <dbReference type="ARBA" id="ARBA00022857"/>
    </source>
</evidence>
<dbReference type="InterPro" id="IPR051603">
    <property type="entry name" value="Zinc-ADH_QOR/CCCR"/>
</dbReference>
<dbReference type="SUPFAM" id="SSF50129">
    <property type="entry name" value="GroES-like"/>
    <property type="match status" value="1"/>
</dbReference>
<sequence>MKALRFNQHGDPSVLFTSDLPVPAPTGNEAVVQIFAASINPSDVKNVQGRMSQTTLPRTPGRDYSGVVIAGPAEWLGAQVWGSGGDAGFTRDGTHAEQVVVPVASLRRKPVNLTFEEASAIGVNFITAWCAVVEAAQLQAGESIVIIGLGGVGGAASQIARRIGAKVVGVARGATVTSPYVDAMVDSQAPDAIARIREATNGGAAVVFDTVGGSMFETALHMLKVGGRLVEISASDRREVSFNLADFYHNESRLIGIDTLKRDLVASAQMLEALRPGFEDGSYKPPVIAQTFALEDAQAAYRAVAEGTKGRVVLTPQAKRS</sequence>
<dbReference type="InterPro" id="IPR036291">
    <property type="entry name" value="NAD(P)-bd_dom_sf"/>
</dbReference>
<organism evidence="3 4">
    <name type="scientific">Caballeronia sordidicola</name>
    <name type="common">Burkholderia sordidicola</name>
    <dbReference type="NCBI Taxonomy" id="196367"/>
    <lineage>
        <taxon>Bacteria</taxon>
        <taxon>Pseudomonadati</taxon>
        <taxon>Pseudomonadota</taxon>
        <taxon>Betaproteobacteria</taxon>
        <taxon>Burkholderiales</taxon>
        <taxon>Burkholderiaceae</taxon>
        <taxon>Caballeronia</taxon>
    </lineage>
</organism>
<dbReference type="Gene3D" id="3.40.50.720">
    <property type="entry name" value="NAD(P)-binding Rossmann-like Domain"/>
    <property type="match status" value="1"/>
</dbReference>
<dbReference type="SMART" id="SM00829">
    <property type="entry name" value="PKS_ER"/>
    <property type="match status" value="1"/>
</dbReference>
<dbReference type="OrthoDB" id="9780520at2"/>
<dbReference type="GO" id="GO:0016491">
    <property type="term" value="F:oxidoreductase activity"/>
    <property type="evidence" value="ECO:0007669"/>
    <property type="project" value="InterPro"/>
</dbReference>
<dbReference type="Proteomes" id="UP000214720">
    <property type="component" value="Unassembled WGS sequence"/>
</dbReference>
<evidence type="ECO:0000259" key="2">
    <source>
        <dbReference type="SMART" id="SM00829"/>
    </source>
</evidence>
<gene>
    <name evidence="3" type="ORF">BSU04_29565</name>
</gene>
<protein>
    <submittedName>
        <fullName evidence="3">Quinone oxidoreductase</fullName>
    </submittedName>
</protein>
<dbReference type="RefSeq" id="WP_089163640.1">
    <property type="nucleotide sequence ID" value="NZ_MTHB01000198.1"/>
</dbReference>
<dbReference type="Pfam" id="PF08240">
    <property type="entry name" value="ADH_N"/>
    <property type="match status" value="1"/>
</dbReference>
<dbReference type="Pfam" id="PF00107">
    <property type="entry name" value="ADH_zinc_N"/>
    <property type="match status" value="1"/>
</dbReference>
<evidence type="ECO:0000313" key="4">
    <source>
        <dbReference type="Proteomes" id="UP000214720"/>
    </source>
</evidence>